<dbReference type="InterPro" id="IPR000477">
    <property type="entry name" value="RT_dom"/>
</dbReference>
<dbReference type="PANTHER" id="PTHR47027">
    <property type="entry name" value="REVERSE TRANSCRIPTASE DOMAIN-CONTAINING PROTEIN"/>
    <property type="match status" value="1"/>
</dbReference>
<name>A0A814MUD4_9BILA</name>
<gene>
    <name evidence="2" type="ORF">OXX778_LOCUS20293</name>
</gene>
<evidence type="ECO:0000313" key="3">
    <source>
        <dbReference type="Proteomes" id="UP000663879"/>
    </source>
</evidence>
<dbReference type="OrthoDB" id="9802488at2759"/>
<dbReference type="CDD" id="cd01650">
    <property type="entry name" value="RT_nLTR_like"/>
    <property type="match status" value="1"/>
</dbReference>
<dbReference type="Proteomes" id="UP000663879">
    <property type="component" value="Unassembled WGS sequence"/>
</dbReference>
<dbReference type="EMBL" id="CAJNOC010006681">
    <property type="protein sequence ID" value="CAF1083217.1"/>
    <property type="molecule type" value="Genomic_DNA"/>
</dbReference>
<evidence type="ECO:0000259" key="1">
    <source>
        <dbReference type="PROSITE" id="PS50878"/>
    </source>
</evidence>
<dbReference type="InterPro" id="IPR036691">
    <property type="entry name" value="Endo/exonu/phosph_ase_sf"/>
</dbReference>
<dbReference type="Pfam" id="PF00078">
    <property type="entry name" value="RVT_1"/>
    <property type="match status" value="1"/>
</dbReference>
<dbReference type="AlphaFoldDB" id="A0A814MUD4"/>
<comment type="caution">
    <text evidence="2">The sequence shown here is derived from an EMBL/GenBank/DDBJ whole genome shotgun (WGS) entry which is preliminary data.</text>
</comment>
<feature type="domain" description="Reverse transcriptase" evidence="1">
    <location>
        <begin position="474"/>
        <end position="731"/>
    </location>
</feature>
<dbReference type="SUPFAM" id="SSF56672">
    <property type="entry name" value="DNA/RNA polymerases"/>
    <property type="match status" value="1"/>
</dbReference>
<reference evidence="2" key="1">
    <citation type="submission" date="2021-02" db="EMBL/GenBank/DDBJ databases">
        <authorList>
            <person name="Nowell W R."/>
        </authorList>
    </citation>
    <scope>NUCLEOTIDE SEQUENCE</scope>
    <source>
        <strain evidence="2">Ploen Becks lab</strain>
    </source>
</reference>
<dbReference type="InterPro" id="IPR043502">
    <property type="entry name" value="DNA/RNA_pol_sf"/>
</dbReference>
<sequence>MWCVDRAEVINLIGIDNTYKIYFKSSMSNSIDQNNSHKGRKFGGIGWIINKKNVGQHKIIFINERISVALISQYAMVGVYLTCNTNSVENRVEKAEEFQALSNLYFDLKSKYKVIFMGDFNCDLRRRYENDKLMRKWLISNRLKSDDIEKITDDDHTFFKANNKSWIDHVVTPIDQDIIKNVKIDKSLWNCGDHHALIGSIEETKNSMEDEEINDDKKSKNKIIWNDITKNIYNQKVQTLLNGIRTSFPEHFYNDRKLLESAVECLMNKLNKVLIEALDEISESNLKIKYKIKLNGWWDHGVEELYKEYRKAKINYSREQSTINKIIYKKAKNAFRKQQQNNIDLIRIKQFVKLNKRFKSNKKMFHGMVKKMKTEIIETTIDIEDAKIEIRKLFNECEIPNMALEEENKKKIDEFLKKNKDKCFNYVVDEENLRGILNKLPNGKAAGYNNITNEMIKYASNEKFIKILKLFYETIINHNVMPSNFNIGIVKLIIKDNKKEPDDVNNTRPLTISETWVNIFEKILLEEINKSIESSRNQFGFKSKSSCGHAGFYLKESILFNKRSHKKVFLCSIDASKAFDKVNRLILWGKLLDKIIACILRALIKYYSKLKLTIEINGVRTNFIRTNRGVKQGGPLSPCLFAIYVDDLSCLLNGTMIGIKIGIIIINNIFYADDILLLANDHNELNILLKITEKYGDDHEIKFNPIKTNFMVLFNGKNQESCTISFQGKTIERVSKIKYLGVWIDEKLRTIFLIQKRTRSTKLLRACKIDQVKDLIDNTKLNFAMRLLCLNQTKELINELERVDTKIKLDKKSLFYDLAQITSIGFLNFRQMVIEGIRMINEKKKENKDSMDTDEIAEVIEALKHCGNMRREKLNKILEIKFNRPNSQNNLI</sequence>
<dbReference type="Gene3D" id="3.60.10.10">
    <property type="entry name" value="Endonuclease/exonuclease/phosphatase"/>
    <property type="match status" value="1"/>
</dbReference>
<protein>
    <recommendedName>
        <fullName evidence="1">Reverse transcriptase domain-containing protein</fullName>
    </recommendedName>
</protein>
<proteinExistence type="predicted"/>
<dbReference type="PROSITE" id="PS50878">
    <property type="entry name" value="RT_POL"/>
    <property type="match status" value="1"/>
</dbReference>
<organism evidence="2 3">
    <name type="scientific">Brachionus calyciflorus</name>
    <dbReference type="NCBI Taxonomy" id="104777"/>
    <lineage>
        <taxon>Eukaryota</taxon>
        <taxon>Metazoa</taxon>
        <taxon>Spiralia</taxon>
        <taxon>Gnathifera</taxon>
        <taxon>Rotifera</taxon>
        <taxon>Eurotatoria</taxon>
        <taxon>Monogononta</taxon>
        <taxon>Pseudotrocha</taxon>
        <taxon>Ploima</taxon>
        <taxon>Brachionidae</taxon>
        <taxon>Brachionus</taxon>
    </lineage>
</organism>
<dbReference type="PANTHER" id="PTHR47027:SF20">
    <property type="entry name" value="REVERSE TRANSCRIPTASE-LIKE PROTEIN WITH RNA-DIRECTED DNA POLYMERASE DOMAIN"/>
    <property type="match status" value="1"/>
</dbReference>
<keyword evidence="3" id="KW-1185">Reference proteome</keyword>
<accession>A0A814MUD4</accession>
<evidence type="ECO:0000313" key="2">
    <source>
        <dbReference type="EMBL" id="CAF1083217.1"/>
    </source>
</evidence>
<dbReference type="SUPFAM" id="SSF56219">
    <property type="entry name" value="DNase I-like"/>
    <property type="match status" value="1"/>
</dbReference>